<dbReference type="InterPro" id="IPR001796">
    <property type="entry name" value="DHFR_dom"/>
</dbReference>
<dbReference type="InterPro" id="IPR017925">
    <property type="entry name" value="DHFR_CS"/>
</dbReference>
<dbReference type="Pfam" id="PF00186">
    <property type="entry name" value="DHFR_1"/>
    <property type="match status" value="1"/>
</dbReference>
<evidence type="ECO:0000256" key="4">
    <source>
        <dbReference type="ARBA" id="ARBA00022563"/>
    </source>
</evidence>
<evidence type="ECO:0000256" key="6">
    <source>
        <dbReference type="ARBA" id="ARBA00023002"/>
    </source>
</evidence>
<dbReference type="GO" id="GO:0046654">
    <property type="term" value="P:tetrahydrofolate biosynthetic process"/>
    <property type="evidence" value="ECO:0007669"/>
    <property type="project" value="InterPro"/>
</dbReference>
<reference evidence="11" key="1">
    <citation type="submission" date="2021-06" db="EMBL/GenBank/DDBJ databases">
        <authorList>
            <person name="Szabo G."/>
        </authorList>
    </citation>
    <scope>NUCLEOTIDE SEQUENCE</scope>
    <source>
        <strain evidence="11">MYVALT</strain>
    </source>
</reference>
<comment type="similarity">
    <text evidence="2 8 9">Belongs to the dihydrofolate reductase family.</text>
</comment>
<evidence type="ECO:0000313" key="11">
    <source>
        <dbReference type="EMBL" id="CAG7598377.1"/>
    </source>
</evidence>
<dbReference type="PIRSF" id="PIRSF000194">
    <property type="entry name" value="DHFR"/>
    <property type="match status" value="1"/>
</dbReference>
<evidence type="ECO:0000259" key="10">
    <source>
        <dbReference type="PROSITE" id="PS51330"/>
    </source>
</evidence>
<gene>
    <name evidence="11" type="primary">dhfrIII</name>
    <name evidence="11" type="ORF">MYVALT_G_02610</name>
</gene>
<dbReference type="EMBL" id="OU343031">
    <property type="protein sequence ID" value="CAG7598377.1"/>
    <property type="molecule type" value="Genomic_DNA"/>
</dbReference>
<dbReference type="InterPro" id="IPR012259">
    <property type="entry name" value="DHFR"/>
</dbReference>
<sequence>MLGCIQPARMDREANLDPKNLIHGRTMTTLFLIVAHAYNGVIGLNNKLPWQLPEDLIHFKRKTMGIPIIMGRKTHESIQRALPGRKNIVVTHDARRHFDGCNTVTSLEAAIALCETLNEPFAYLIGGAQLYQEGIKYAERLMVTEINQIFEGDSTFFIPFREAWREVSRETHRTYPPNDFTYAFVEYERIR</sequence>
<organism evidence="11 12">
    <name type="scientific">Candidatus Vallotiella hemipterorum</name>
    <dbReference type="NCBI Taxonomy" id="1177213"/>
    <lineage>
        <taxon>Bacteria</taxon>
        <taxon>Pseudomonadati</taxon>
        <taxon>Pseudomonadota</taxon>
        <taxon>Betaproteobacteria</taxon>
        <taxon>Burkholderiales</taxon>
        <taxon>Burkholderiaceae</taxon>
        <taxon>Candidatus Vallotiella</taxon>
    </lineage>
</organism>
<evidence type="ECO:0000313" key="12">
    <source>
        <dbReference type="Proteomes" id="UP000693996"/>
    </source>
</evidence>
<accession>A0A916NKL4</accession>
<dbReference type="PANTHER" id="PTHR48069">
    <property type="entry name" value="DIHYDROFOLATE REDUCTASE"/>
    <property type="match status" value="1"/>
</dbReference>
<protein>
    <recommendedName>
        <fullName evidence="3 8">Dihydrofolate reductase</fullName>
        <ecNumber evidence="3 8">1.5.1.3</ecNumber>
    </recommendedName>
</protein>
<keyword evidence="4 8" id="KW-0554">One-carbon metabolism</keyword>
<dbReference type="PROSITE" id="PS00075">
    <property type="entry name" value="DHFR_1"/>
    <property type="match status" value="1"/>
</dbReference>
<dbReference type="PROSITE" id="PS51330">
    <property type="entry name" value="DHFR_2"/>
    <property type="match status" value="1"/>
</dbReference>
<dbReference type="GO" id="GO:0005829">
    <property type="term" value="C:cytosol"/>
    <property type="evidence" value="ECO:0007669"/>
    <property type="project" value="TreeGrafter"/>
</dbReference>
<proteinExistence type="inferred from homology"/>
<dbReference type="KEGG" id="vtr:MYVALT_G_02610"/>
<dbReference type="PANTHER" id="PTHR48069:SF3">
    <property type="entry name" value="DIHYDROFOLATE REDUCTASE"/>
    <property type="match status" value="1"/>
</dbReference>
<keyword evidence="6 8" id="KW-0560">Oxidoreductase</keyword>
<dbReference type="AlphaFoldDB" id="A0A916NKL4"/>
<dbReference type="EC" id="1.5.1.3" evidence="3 8"/>
<dbReference type="GO" id="GO:0004146">
    <property type="term" value="F:dihydrofolate reductase activity"/>
    <property type="evidence" value="ECO:0007669"/>
    <property type="project" value="UniProtKB-EC"/>
</dbReference>
<feature type="domain" description="DHFR" evidence="10">
    <location>
        <begin position="29"/>
        <end position="189"/>
    </location>
</feature>
<name>A0A916NKL4_9BURK</name>
<dbReference type="GO" id="GO:0050661">
    <property type="term" value="F:NADP binding"/>
    <property type="evidence" value="ECO:0007669"/>
    <property type="project" value="InterPro"/>
</dbReference>
<keyword evidence="5 8" id="KW-0521">NADP</keyword>
<dbReference type="GO" id="GO:0046655">
    <property type="term" value="P:folic acid metabolic process"/>
    <property type="evidence" value="ECO:0007669"/>
    <property type="project" value="TreeGrafter"/>
</dbReference>
<comment type="pathway">
    <text evidence="1 8">Cofactor biosynthesis; tetrahydrofolate biosynthesis; 5,6,7,8-tetrahydrofolate from 7,8-dihydrofolate: step 1/1.</text>
</comment>
<evidence type="ECO:0000256" key="1">
    <source>
        <dbReference type="ARBA" id="ARBA00004903"/>
    </source>
</evidence>
<dbReference type="CDD" id="cd00209">
    <property type="entry name" value="DHFR"/>
    <property type="match status" value="1"/>
</dbReference>
<comment type="catalytic activity">
    <reaction evidence="8">
        <text>(6S)-5,6,7,8-tetrahydrofolate + NADP(+) = 7,8-dihydrofolate + NADPH + H(+)</text>
        <dbReference type="Rhea" id="RHEA:15009"/>
        <dbReference type="ChEBI" id="CHEBI:15378"/>
        <dbReference type="ChEBI" id="CHEBI:57451"/>
        <dbReference type="ChEBI" id="CHEBI:57453"/>
        <dbReference type="ChEBI" id="CHEBI:57783"/>
        <dbReference type="ChEBI" id="CHEBI:58349"/>
        <dbReference type="EC" id="1.5.1.3"/>
    </reaction>
</comment>
<dbReference type="GO" id="GO:0006730">
    <property type="term" value="P:one-carbon metabolic process"/>
    <property type="evidence" value="ECO:0007669"/>
    <property type="project" value="UniProtKB-KW"/>
</dbReference>
<evidence type="ECO:0000256" key="9">
    <source>
        <dbReference type="RuleBase" id="RU004474"/>
    </source>
</evidence>
<comment type="function">
    <text evidence="7 8">Key enzyme in folate metabolism. Catalyzes an essential reaction for de novo glycine and purine synthesis, and for DNA precursor synthesis.</text>
</comment>
<evidence type="ECO:0000256" key="3">
    <source>
        <dbReference type="ARBA" id="ARBA00012856"/>
    </source>
</evidence>
<evidence type="ECO:0000256" key="5">
    <source>
        <dbReference type="ARBA" id="ARBA00022857"/>
    </source>
</evidence>
<evidence type="ECO:0000256" key="8">
    <source>
        <dbReference type="PIRNR" id="PIRNR000194"/>
    </source>
</evidence>
<dbReference type="Proteomes" id="UP000693996">
    <property type="component" value="Chromosome"/>
</dbReference>
<evidence type="ECO:0000256" key="2">
    <source>
        <dbReference type="ARBA" id="ARBA00009539"/>
    </source>
</evidence>
<evidence type="ECO:0000256" key="7">
    <source>
        <dbReference type="ARBA" id="ARBA00025067"/>
    </source>
</evidence>
<keyword evidence="12" id="KW-1185">Reference proteome</keyword>
<dbReference type="GO" id="GO:0046452">
    <property type="term" value="P:dihydrofolate metabolic process"/>
    <property type="evidence" value="ECO:0007669"/>
    <property type="project" value="TreeGrafter"/>
</dbReference>